<keyword evidence="2" id="KW-0812">Transmembrane</keyword>
<name>A0A2M4CZS2_ANODA</name>
<dbReference type="GO" id="GO:0004057">
    <property type="term" value="F:arginyl-tRNA--protein transferase activity"/>
    <property type="evidence" value="ECO:0007669"/>
    <property type="project" value="InterPro"/>
</dbReference>
<sequence length="330" mass="36998">MMPSSLVEFYGKHSNYACGYCSQKSSCHSDGMWVHRLSCEDYQDLIDRGWRRSGCYCYKPIMDVTCCPAYTIKCNALNFQMNKSHKKVIKRLNKFLRDGLKEEHENQAVQSTEGGLDTTEHDRGDSEIVEAPRAPSKQPDLQCFQEASVAQRAQDASSFADEPDGLCSSKPKSGSTSNVSNHSSGSGVTNPPKKAKLLRIERKREKLQKKGVSGDELERLMKESKGQNVAKSLEDFLSEAPRDDEPAAHRLKVKLVNAADGATAASYKLYCSYQQRIHQDPPSKMSMDRYKRFLVTSPLKVNSIVATIMLMCSCFFLLFLLSFRCGSTKL</sequence>
<feature type="region of interest" description="Disordered" evidence="1">
    <location>
        <begin position="154"/>
        <end position="196"/>
    </location>
</feature>
<protein>
    <submittedName>
        <fullName evidence="4">Putative arginyl-trna-protein transferase</fullName>
    </submittedName>
</protein>
<proteinExistence type="predicted"/>
<keyword evidence="4" id="KW-0808">Transferase</keyword>
<organism evidence="4">
    <name type="scientific">Anopheles darlingi</name>
    <name type="common">Mosquito</name>
    <dbReference type="NCBI Taxonomy" id="43151"/>
    <lineage>
        <taxon>Eukaryota</taxon>
        <taxon>Metazoa</taxon>
        <taxon>Ecdysozoa</taxon>
        <taxon>Arthropoda</taxon>
        <taxon>Hexapoda</taxon>
        <taxon>Insecta</taxon>
        <taxon>Pterygota</taxon>
        <taxon>Neoptera</taxon>
        <taxon>Endopterygota</taxon>
        <taxon>Diptera</taxon>
        <taxon>Nematocera</taxon>
        <taxon>Culicoidea</taxon>
        <taxon>Culicidae</taxon>
        <taxon>Anophelinae</taxon>
        <taxon>Anopheles</taxon>
    </lineage>
</organism>
<dbReference type="InterPro" id="IPR030700">
    <property type="entry name" value="N-end_Aminoacyl_Trfase"/>
</dbReference>
<dbReference type="PANTHER" id="PTHR21367:SF1">
    <property type="entry name" value="ARGINYL-TRNA--PROTEIN TRANSFERASE 1"/>
    <property type="match status" value="1"/>
</dbReference>
<feature type="transmembrane region" description="Helical" evidence="2">
    <location>
        <begin position="304"/>
        <end position="323"/>
    </location>
</feature>
<dbReference type="VEuPathDB" id="VectorBase:ADAR2_008965"/>
<dbReference type="InterPro" id="IPR017137">
    <property type="entry name" value="Arg-tRNA-P_Trfase_1_euk"/>
</dbReference>
<dbReference type="VEuPathDB" id="VectorBase:ADAC006041"/>
<keyword evidence="2" id="KW-0472">Membrane</keyword>
<reference evidence="4" key="1">
    <citation type="submission" date="2018-01" db="EMBL/GenBank/DDBJ databases">
        <title>An insight into the sialome of Amazonian anophelines.</title>
        <authorList>
            <person name="Ribeiro J.M."/>
            <person name="Scarpassa V."/>
            <person name="Calvo E."/>
        </authorList>
    </citation>
    <scope>NUCLEOTIDE SEQUENCE</scope>
</reference>
<evidence type="ECO:0000256" key="2">
    <source>
        <dbReference type="SAM" id="Phobius"/>
    </source>
</evidence>
<dbReference type="PIRSF" id="PIRSF037207">
    <property type="entry name" value="ATE1_euk"/>
    <property type="match status" value="1"/>
</dbReference>
<evidence type="ECO:0000313" key="4">
    <source>
        <dbReference type="EMBL" id="MBW70775.1"/>
    </source>
</evidence>
<dbReference type="InterPro" id="IPR007471">
    <property type="entry name" value="N-end_Aminoacyl_Trfase_N"/>
</dbReference>
<evidence type="ECO:0000259" key="3">
    <source>
        <dbReference type="Pfam" id="PF04376"/>
    </source>
</evidence>
<accession>A0A2M4CZS2</accession>
<feature type="region of interest" description="Disordered" evidence="1">
    <location>
        <begin position="103"/>
        <end position="124"/>
    </location>
</feature>
<dbReference type="Pfam" id="PF04376">
    <property type="entry name" value="ATE_N"/>
    <property type="match status" value="1"/>
</dbReference>
<dbReference type="EMBL" id="GGFL01006597">
    <property type="protein sequence ID" value="MBW70775.1"/>
    <property type="molecule type" value="Transcribed_RNA"/>
</dbReference>
<feature type="domain" description="N-end aminoacyl transferase N-terminal" evidence="3">
    <location>
        <begin position="17"/>
        <end position="87"/>
    </location>
</feature>
<dbReference type="PANTHER" id="PTHR21367">
    <property type="entry name" value="ARGININE-TRNA-PROTEIN TRANSFERASE 1"/>
    <property type="match status" value="1"/>
</dbReference>
<dbReference type="GO" id="GO:0005737">
    <property type="term" value="C:cytoplasm"/>
    <property type="evidence" value="ECO:0007669"/>
    <property type="project" value="TreeGrafter"/>
</dbReference>
<feature type="compositionally biased region" description="Low complexity" evidence="1">
    <location>
        <begin position="173"/>
        <end position="190"/>
    </location>
</feature>
<keyword evidence="2" id="KW-1133">Transmembrane helix</keyword>
<evidence type="ECO:0000256" key="1">
    <source>
        <dbReference type="SAM" id="MobiDB-lite"/>
    </source>
</evidence>
<dbReference type="AlphaFoldDB" id="A0A2M4CZS2"/>